<evidence type="ECO:0000313" key="3">
    <source>
        <dbReference type="Proteomes" id="UP000077684"/>
    </source>
</evidence>
<dbReference type="EMBL" id="LWDE02000410">
    <property type="protein sequence ID" value="KAE8247929.1"/>
    <property type="molecule type" value="Genomic_DNA"/>
</dbReference>
<sequence>MRELRKDVAEIKAAIHSKAYSHVAAAPPPTAVSAKTTKPTPRELESARRGAEPRIVLKTQHLPEQHPARAEVPSQLLQRIAPHLSAQLQTQALSVGRLHSGDLKISVASKVEENRVLDEANEEWLRLAFDPEEVSPEVRRPLFPEHKTIAVHGVPFYLGNDGIKADVERVHGIIITSARFFLGQHRRESLQKSNKRQFGSAAVAFKTQEDRDRFLKSGKISCGISRCTVEPYLSRTHPAMREMPTAWSRRALLQKTAGMSPMRGPAPHQRSPVQRMQARLHGSNTEHLWSPPALRLVRRRTRSQRRTLCQASNMARSTAGGPTSSRRSSS</sequence>
<gene>
    <name evidence="2" type="ORF">A4X06_0g4083</name>
</gene>
<accession>A0A8X7SWV2</accession>
<proteinExistence type="predicted"/>
<evidence type="ECO:0000256" key="1">
    <source>
        <dbReference type="SAM" id="MobiDB-lite"/>
    </source>
</evidence>
<comment type="caution">
    <text evidence="2">The sequence shown here is derived from an EMBL/GenBank/DDBJ whole genome shotgun (WGS) entry which is preliminary data.</text>
</comment>
<reference evidence="2" key="2">
    <citation type="journal article" date="2019" name="IMA Fungus">
        <title>Genome sequencing and comparison of five Tilletia species to identify candidate genes for the detection of regulated species infecting wheat.</title>
        <authorList>
            <person name="Nguyen H.D.T."/>
            <person name="Sultana T."/>
            <person name="Kesanakurti P."/>
            <person name="Hambleton S."/>
        </authorList>
    </citation>
    <scope>NUCLEOTIDE SEQUENCE</scope>
    <source>
        <strain evidence="2">DAOMC 236426</strain>
    </source>
</reference>
<dbReference type="AlphaFoldDB" id="A0A8X7SWV2"/>
<feature type="region of interest" description="Disordered" evidence="1">
    <location>
        <begin position="25"/>
        <end position="49"/>
    </location>
</feature>
<dbReference type="Proteomes" id="UP000077684">
    <property type="component" value="Unassembled WGS sequence"/>
</dbReference>
<feature type="region of interest" description="Disordered" evidence="1">
    <location>
        <begin position="302"/>
        <end position="330"/>
    </location>
</feature>
<feature type="compositionally biased region" description="Basic and acidic residues" evidence="1">
    <location>
        <begin position="40"/>
        <end position="49"/>
    </location>
</feature>
<feature type="compositionally biased region" description="Polar residues" evidence="1">
    <location>
        <begin position="309"/>
        <end position="330"/>
    </location>
</feature>
<organism evidence="2 3">
    <name type="scientific">Tilletia controversa</name>
    <name type="common">dwarf bunt fungus</name>
    <dbReference type="NCBI Taxonomy" id="13291"/>
    <lineage>
        <taxon>Eukaryota</taxon>
        <taxon>Fungi</taxon>
        <taxon>Dikarya</taxon>
        <taxon>Basidiomycota</taxon>
        <taxon>Ustilaginomycotina</taxon>
        <taxon>Exobasidiomycetes</taxon>
        <taxon>Tilletiales</taxon>
        <taxon>Tilletiaceae</taxon>
        <taxon>Tilletia</taxon>
    </lineage>
</organism>
<protein>
    <submittedName>
        <fullName evidence="2">Uncharacterized protein</fullName>
    </submittedName>
</protein>
<keyword evidence="3" id="KW-1185">Reference proteome</keyword>
<evidence type="ECO:0000313" key="2">
    <source>
        <dbReference type="EMBL" id="KAE8247929.1"/>
    </source>
</evidence>
<name>A0A8X7SWV2_9BASI</name>
<reference evidence="2" key="1">
    <citation type="submission" date="2016-04" db="EMBL/GenBank/DDBJ databases">
        <authorList>
            <person name="Nguyen H.D."/>
            <person name="Samba Siva P."/>
            <person name="Cullis J."/>
            <person name="Levesque C.A."/>
            <person name="Hambleton S."/>
        </authorList>
    </citation>
    <scope>NUCLEOTIDE SEQUENCE</scope>
    <source>
        <strain evidence="2">DAOMC 236426</strain>
    </source>
</reference>